<dbReference type="PANTHER" id="PTHR21666:SF270">
    <property type="entry name" value="MUREIN HYDROLASE ACTIVATOR ENVC"/>
    <property type="match status" value="1"/>
</dbReference>
<gene>
    <name evidence="3" type="ORF">QOR41_12665</name>
</gene>
<comment type="caution">
    <text evidence="3">The sequence shown here is derived from an EMBL/GenBank/DDBJ whole genome shotgun (WGS) entry which is preliminary data.</text>
</comment>
<keyword evidence="3" id="KW-0378">Hydrolase</keyword>
<dbReference type="CDD" id="cd12797">
    <property type="entry name" value="M23_peptidase"/>
    <property type="match status" value="1"/>
</dbReference>
<dbReference type="AlphaFoldDB" id="A0AAW6UWG8"/>
<dbReference type="PANTHER" id="PTHR21666">
    <property type="entry name" value="PEPTIDASE-RELATED"/>
    <property type="match status" value="1"/>
</dbReference>
<dbReference type="InterPro" id="IPR050570">
    <property type="entry name" value="Cell_wall_metabolism_enzyme"/>
</dbReference>
<reference evidence="3" key="1">
    <citation type="submission" date="2023-04" db="EMBL/GenBank/DDBJ databases">
        <title>The environmental microbiomes in feedlot watering bowls are a reservoir of florfenicol resistance for bovine respiratory disease pathogens.</title>
        <authorList>
            <person name="Kos D.W."/>
            <person name="Ruzzini A.C."/>
            <person name="Schreiner B."/>
            <person name="Jelinski M.D."/>
        </authorList>
    </citation>
    <scope>NUCLEOTIDE SEQUENCE</scope>
    <source>
        <strain evidence="3">WB3</strain>
    </source>
</reference>
<dbReference type="Proteomes" id="UP001241935">
    <property type="component" value="Unassembled WGS sequence"/>
</dbReference>
<keyword evidence="1" id="KW-0732">Signal</keyword>
<accession>A0AAW6UWG8</accession>
<dbReference type="GO" id="GO:0004222">
    <property type="term" value="F:metalloendopeptidase activity"/>
    <property type="evidence" value="ECO:0007669"/>
    <property type="project" value="TreeGrafter"/>
</dbReference>
<dbReference type="Gene3D" id="2.70.70.10">
    <property type="entry name" value="Glucose Permease (Domain IIA)"/>
    <property type="match status" value="1"/>
</dbReference>
<sequence>MHTRRILLAFSLAASAASVAFADLVELNSDVSTDRIEQLTRTLAQGSYAESNDIDIPAETKMSVKLREKTVELNNESLAKKYGSSTSKSYSNNPYSWLVAHPLPDMKRVSSNYGGRTMGGRAENHSGLDMSAASGTAIYATGPGVVTKSGWGTGYGQYVEINHGNGYLTRYAHASRLIARVGDQVKAGEHIANVGCTGRCTGPHLHYEVVKDGQRKNPSAYLAMLP</sequence>
<evidence type="ECO:0000313" key="4">
    <source>
        <dbReference type="Proteomes" id="UP001241935"/>
    </source>
</evidence>
<name>A0AAW6UWG8_9GAMM</name>
<organism evidence="3 4">
    <name type="scientific">Acinetobacter terrestris</name>
    <dbReference type="NCBI Taxonomy" id="2529843"/>
    <lineage>
        <taxon>Bacteria</taxon>
        <taxon>Pseudomonadati</taxon>
        <taxon>Pseudomonadota</taxon>
        <taxon>Gammaproteobacteria</taxon>
        <taxon>Moraxellales</taxon>
        <taxon>Moraxellaceae</taxon>
        <taxon>Acinetobacter</taxon>
        <taxon>Acinetobacter Taxon 24</taxon>
    </lineage>
</organism>
<dbReference type="EMBL" id="JASKNE010000001">
    <property type="protein sequence ID" value="MDK1684656.1"/>
    <property type="molecule type" value="Genomic_DNA"/>
</dbReference>
<feature type="chain" id="PRO_5043778784" evidence="1">
    <location>
        <begin position="23"/>
        <end position="226"/>
    </location>
</feature>
<evidence type="ECO:0000256" key="1">
    <source>
        <dbReference type="SAM" id="SignalP"/>
    </source>
</evidence>
<dbReference type="EC" id="3.4.-.-" evidence="3"/>
<dbReference type="RefSeq" id="WP_131317144.1">
    <property type="nucleotide sequence ID" value="NZ_JASKNE010000001.1"/>
</dbReference>
<evidence type="ECO:0000313" key="3">
    <source>
        <dbReference type="EMBL" id="MDK1684656.1"/>
    </source>
</evidence>
<feature type="signal peptide" evidence="1">
    <location>
        <begin position="1"/>
        <end position="22"/>
    </location>
</feature>
<feature type="domain" description="M23ase beta-sheet core" evidence="2">
    <location>
        <begin position="124"/>
        <end position="218"/>
    </location>
</feature>
<dbReference type="Pfam" id="PF01551">
    <property type="entry name" value="Peptidase_M23"/>
    <property type="match status" value="1"/>
</dbReference>
<proteinExistence type="predicted"/>
<evidence type="ECO:0000259" key="2">
    <source>
        <dbReference type="Pfam" id="PF01551"/>
    </source>
</evidence>
<protein>
    <submittedName>
        <fullName evidence="3">M23 family metallopeptidase</fullName>
        <ecNumber evidence="3">3.4.-.-</ecNumber>
    </submittedName>
</protein>
<dbReference type="InterPro" id="IPR016047">
    <property type="entry name" value="M23ase_b-sheet_dom"/>
</dbReference>
<dbReference type="SUPFAM" id="SSF51261">
    <property type="entry name" value="Duplicated hybrid motif"/>
    <property type="match status" value="1"/>
</dbReference>
<dbReference type="InterPro" id="IPR011055">
    <property type="entry name" value="Dup_hybrid_motif"/>
</dbReference>